<evidence type="ECO:0000313" key="4">
    <source>
        <dbReference type="Proteomes" id="UP000240638"/>
    </source>
</evidence>
<dbReference type="InterPro" id="IPR025948">
    <property type="entry name" value="HTH-like_dom"/>
</dbReference>
<dbReference type="InterPro" id="IPR012337">
    <property type="entry name" value="RNaseH-like_sf"/>
</dbReference>
<dbReference type="Gene3D" id="3.30.420.10">
    <property type="entry name" value="Ribonuclease H-like superfamily/Ribonuclease H"/>
    <property type="match status" value="1"/>
</dbReference>
<dbReference type="SUPFAM" id="SSF53098">
    <property type="entry name" value="Ribonuclease H-like"/>
    <property type="match status" value="1"/>
</dbReference>
<dbReference type="InterPro" id="IPR009057">
    <property type="entry name" value="Homeodomain-like_sf"/>
</dbReference>
<dbReference type="Gene3D" id="1.10.10.10">
    <property type="entry name" value="Winged helix-like DNA-binding domain superfamily/Winged helix DNA-binding domain"/>
    <property type="match status" value="2"/>
</dbReference>
<dbReference type="GO" id="GO:0043565">
    <property type="term" value="F:sequence-specific DNA binding"/>
    <property type="evidence" value="ECO:0007669"/>
    <property type="project" value="InterPro"/>
</dbReference>
<reference evidence="3 4" key="1">
    <citation type="submission" date="2018-03" db="EMBL/GenBank/DDBJ databases">
        <title>Whole genome analyses suggest that Burkholderia sensu lato contains two further novel genera in the rhizoxinica-symbiotica group Mycetohabitans gen. nov., and Trinickia gen. nov.: implications for the evolution of diazotrophy and nodulation in the Burkholderiaceae.</title>
        <authorList>
            <person name="Estrada De Los Santos P."/>
            <person name="Palmer M."/>
            <person name="Chavez-Ramirez B."/>
            <person name="Steenkamp E.T."/>
            <person name="Hirsch A.M."/>
            <person name="Manyaka P."/>
            <person name="Maluk M."/>
            <person name="Lafos M."/>
            <person name="Crook M."/>
            <person name="Gross E."/>
            <person name="Simon M.F."/>
            <person name="Bueno Dos Reis Junior F."/>
            <person name="Poole P.S."/>
            <person name="Venter S.N."/>
            <person name="James E.K."/>
        </authorList>
    </citation>
    <scope>NUCLEOTIDE SEQUENCE [LARGE SCALE GENOMIC DNA]</scope>
    <source>
        <strain evidence="3 4">JPY-366</strain>
    </source>
</reference>
<dbReference type="Pfam" id="PF13333">
    <property type="entry name" value="rve_2"/>
    <property type="match status" value="1"/>
</dbReference>
<dbReference type="InterPro" id="IPR036388">
    <property type="entry name" value="WH-like_DNA-bd_sf"/>
</dbReference>
<comment type="caution">
    <text evidence="3">The sequence shown here is derived from an EMBL/GenBank/DDBJ whole genome shotgun (WGS) entry which is preliminary data.</text>
</comment>
<dbReference type="RefSeq" id="WP_107154515.1">
    <property type="nucleotide sequence ID" value="NZ_PYUC01000047.1"/>
</dbReference>
<evidence type="ECO:0000256" key="1">
    <source>
        <dbReference type="SAM" id="MobiDB-lite"/>
    </source>
</evidence>
<dbReference type="PANTHER" id="PTHR46889:SF4">
    <property type="entry name" value="TRANSPOSASE INSO FOR INSERTION SEQUENCE ELEMENT IS911B-RELATED"/>
    <property type="match status" value="1"/>
</dbReference>
<dbReference type="AlphaFoldDB" id="A0A2T3XJS1"/>
<name>A0A2T3XJS1_9BURK</name>
<dbReference type="Pfam" id="PF00665">
    <property type="entry name" value="rve"/>
    <property type="match status" value="1"/>
</dbReference>
<dbReference type="InterPro" id="IPR055247">
    <property type="entry name" value="InsJ-like_HTH"/>
</dbReference>
<dbReference type="Pfam" id="PF13276">
    <property type="entry name" value="HTH_21"/>
    <property type="match status" value="1"/>
</dbReference>
<dbReference type="InterPro" id="IPR036397">
    <property type="entry name" value="RNaseH_sf"/>
</dbReference>
<dbReference type="GO" id="GO:0004803">
    <property type="term" value="F:transposase activity"/>
    <property type="evidence" value="ECO:0007669"/>
    <property type="project" value="InterPro"/>
</dbReference>
<dbReference type="InterPro" id="IPR002514">
    <property type="entry name" value="Transposase_8"/>
</dbReference>
<dbReference type="SUPFAM" id="SSF46689">
    <property type="entry name" value="Homeodomain-like"/>
    <property type="match status" value="1"/>
</dbReference>
<evidence type="ECO:0000313" key="3">
    <source>
        <dbReference type="EMBL" id="PTB16717.1"/>
    </source>
</evidence>
<dbReference type="GO" id="GO:0006313">
    <property type="term" value="P:DNA transposition"/>
    <property type="evidence" value="ECO:0007669"/>
    <property type="project" value="InterPro"/>
</dbReference>
<dbReference type="InterPro" id="IPR001584">
    <property type="entry name" value="Integrase_cat-core"/>
</dbReference>
<dbReference type="EMBL" id="PYUC01000047">
    <property type="protein sequence ID" value="PTB16717.1"/>
    <property type="molecule type" value="Genomic_DNA"/>
</dbReference>
<dbReference type="InterPro" id="IPR048020">
    <property type="entry name" value="Transpos_IS3"/>
</dbReference>
<dbReference type="PROSITE" id="PS50994">
    <property type="entry name" value="INTEGRASE"/>
    <property type="match status" value="1"/>
</dbReference>
<dbReference type="Proteomes" id="UP000240638">
    <property type="component" value="Unassembled WGS sequence"/>
</dbReference>
<accession>A0A2T3XJS1</accession>
<dbReference type="GO" id="GO:0015074">
    <property type="term" value="P:DNA integration"/>
    <property type="evidence" value="ECO:0007669"/>
    <property type="project" value="InterPro"/>
</dbReference>
<dbReference type="SUPFAM" id="SSF48295">
    <property type="entry name" value="TrpR-like"/>
    <property type="match status" value="1"/>
</dbReference>
<dbReference type="Pfam" id="PF01527">
    <property type="entry name" value="HTH_Tnp_1"/>
    <property type="match status" value="1"/>
</dbReference>
<feature type="domain" description="Integrase catalytic" evidence="2">
    <location>
        <begin position="293"/>
        <end position="455"/>
    </location>
</feature>
<feature type="region of interest" description="Disordered" evidence="1">
    <location>
        <begin position="106"/>
        <end position="141"/>
    </location>
</feature>
<proteinExistence type="predicted"/>
<dbReference type="InterPro" id="IPR050900">
    <property type="entry name" value="Transposase_IS3/IS150/IS904"/>
</dbReference>
<sequence length="455" mass="52626">MGKYTDQAKLAAVKDYCSGEGGLKSVARRHGVDATLLRQWVAGYRALGEAGVRTKKREFFSYSAEFKLSVLERMREEGLSRRQAAALFNIRRFNVIAEWEHKFSQGGPEALSRAPGARRKKMSKTPPMQAEEQSPDQERSRQDLLDELSRLRMENAYFKKARGLGSSERSASAMERALIVLELRQQFPLAGLLQVAGLARSTFYYQQKLLQRGDKYADLKVKIRELFDRHKGRYGYRRITAAIRRAGDLVNHKTVRRMMVQLQLKCCVRVKKYRAYKGQLGHVAPNVLQRKFQANRPNEKWVTDVTEFNVAGRKLYLSPVMDLFNSEILSYEMSARPLFGMVGTMLKKAFGRLRDGDSPILHSDQGWQYRMPEYRRLLEARAIRQSMSRKGNCLDNAAMESFFGTLKSELYYVNEFRSIEELQASVDSYIQYYNHERIKLKLKGLSPVEYRLRFA</sequence>
<gene>
    <name evidence="3" type="ORF">C9I57_32095</name>
</gene>
<evidence type="ECO:0000259" key="2">
    <source>
        <dbReference type="PROSITE" id="PS50994"/>
    </source>
</evidence>
<dbReference type="NCBIfam" id="NF033516">
    <property type="entry name" value="transpos_IS3"/>
    <property type="match status" value="1"/>
</dbReference>
<dbReference type="InterPro" id="IPR010921">
    <property type="entry name" value="Trp_repressor/repl_initiator"/>
</dbReference>
<dbReference type="Pfam" id="PF13518">
    <property type="entry name" value="HTH_28"/>
    <property type="match status" value="1"/>
</dbReference>
<protein>
    <submittedName>
        <fullName evidence="3">IS3 family transposase</fullName>
    </submittedName>
</protein>
<organism evidence="3 4">
    <name type="scientific">Trinickia symbiotica</name>
    <dbReference type="NCBI Taxonomy" id="863227"/>
    <lineage>
        <taxon>Bacteria</taxon>
        <taxon>Pseudomonadati</taxon>
        <taxon>Pseudomonadota</taxon>
        <taxon>Betaproteobacteria</taxon>
        <taxon>Burkholderiales</taxon>
        <taxon>Burkholderiaceae</taxon>
        <taxon>Trinickia</taxon>
    </lineage>
</organism>
<dbReference type="PANTHER" id="PTHR46889">
    <property type="entry name" value="TRANSPOSASE INSF FOR INSERTION SEQUENCE IS3B-RELATED"/>
    <property type="match status" value="1"/>
</dbReference>